<dbReference type="Pfam" id="PF12833">
    <property type="entry name" value="HTH_18"/>
    <property type="match status" value="1"/>
</dbReference>
<feature type="domain" description="HTH araC/xylS-type" evidence="4">
    <location>
        <begin position="198"/>
        <end position="296"/>
    </location>
</feature>
<keyword evidence="1" id="KW-0805">Transcription regulation</keyword>
<accession>A0AAW7LMJ0</accession>
<protein>
    <recommendedName>
        <fullName evidence="4">HTH araC/xylS-type domain-containing protein</fullName>
    </recommendedName>
</protein>
<dbReference type="PROSITE" id="PS01124">
    <property type="entry name" value="HTH_ARAC_FAMILY_2"/>
    <property type="match status" value="1"/>
</dbReference>
<gene>
    <name evidence="5" type="ORF">DC496_07900</name>
</gene>
<dbReference type="SMART" id="SM00342">
    <property type="entry name" value="HTH_ARAC"/>
    <property type="match status" value="1"/>
</dbReference>
<comment type="caution">
    <text evidence="5">The sequence shown here is derived from an EMBL/GenBank/DDBJ whole genome shotgun (WGS) entry which is preliminary data.</text>
</comment>
<evidence type="ECO:0000256" key="1">
    <source>
        <dbReference type="ARBA" id="ARBA00023015"/>
    </source>
</evidence>
<dbReference type="GO" id="GO:0043565">
    <property type="term" value="F:sequence-specific DNA binding"/>
    <property type="evidence" value="ECO:0007669"/>
    <property type="project" value="InterPro"/>
</dbReference>
<keyword evidence="3" id="KW-0804">Transcription</keyword>
<dbReference type="InterPro" id="IPR020449">
    <property type="entry name" value="Tscrpt_reg_AraC-type_HTH"/>
</dbReference>
<name>A0AAW7LMJ0_BIFBR</name>
<evidence type="ECO:0000259" key="4">
    <source>
        <dbReference type="PROSITE" id="PS01124"/>
    </source>
</evidence>
<reference evidence="5" key="2">
    <citation type="journal article" date="2022" name="3 Biotech.">
        <title>Isomaltooligosaccharides utilization and genomic characterization of human infant anti-inflammatory Bifidobacterium longum and Bifidobacterium breve strains.</title>
        <authorList>
            <person name="Sharma S."/>
            <person name="Singh S."/>
            <person name="Chaudhary V."/>
            <person name="Mantri S."/>
            <person name="Chander A."/>
            <person name="Maurya R."/>
            <person name="Rajarammohan S."/>
            <person name="Singh R.P."/>
            <person name="Rishi P."/>
            <person name="Bishnoi M."/>
            <person name="Bhadada S.K."/>
            <person name="Kondepudi K.K."/>
        </authorList>
    </citation>
    <scope>NUCLEOTIDE SEQUENCE</scope>
    <source>
        <strain evidence="5">Bif11</strain>
    </source>
</reference>
<dbReference type="InterPro" id="IPR018060">
    <property type="entry name" value="HTH_AraC"/>
</dbReference>
<dbReference type="Gene3D" id="2.60.120.10">
    <property type="entry name" value="Jelly Rolls"/>
    <property type="match status" value="1"/>
</dbReference>
<dbReference type="SUPFAM" id="SSF51215">
    <property type="entry name" value="Regulatory protein AraC"/>
    <property type="match status" value="1"/>
</dbReference>
<dbReference type="PROSITE" id="PS00041">
    <property type="entry name" value="HTH_ARAC_FAMILY_1"/>
    <property type="match status" value="1"/>
</dbReference>
<dbReference type="InterPro" id="IPR018062">
    <property type="entry name" value="HTH_AraC-typ_CS"/>
</dbReference>
<dbReference type="PANTHER" id="PTHR43280:SF2">
    <property type="entry name" value="HTH-TYPE TRANSCRIPTIONAL REGULATOR EXSA"/>
    <property type="match status" value="1"/>
</dbReference>
<dbReference type="InterPro" id="IPR009057">
    <property type="entry name" value="Homeodomain-like_sf"/>
</dbReference>
<dbReference type="Proteomes" id="UP001169990">
    <property type="component" value="Unassembled WGS sequence"/>
</dbReference>
<proteinExistence type="predicted"/>
<keyword evidence="2" id="KW-0238">DNA-binding</keyword>
<dbReference type="EMBL" id="QELD01000013">
    <property type="protein sequence ID" value="MDN4188253.1"/>
    <property type="molecule type" value="Genomic_DNA"/>
</dbReference>
<dbReference type="GO" id="GO:0003700">
    <property type="term" value="F:DNA-binding transcription factor activity"/>
    <property type="evidence" value="ECO:0007669"/>
    <property type="project" value="InterPro"/>
</dbReference>
<dbReference type="Gene3D" id="1.10.10.60">
    <property type="entry name" value="Homeodomain-like"/>
    <property type="match status" value="2"/>
</dbReference>
<dbReference type="InterPro" id="IPR003313">
    <property type="entry name" value="AraC-bd"/>
</dbReference>
<dbReference type="Pfam" id="PF02311">
    <property type="entry name" value="AraC_binding"/>
    <property type="match status" value="1"/>
</dbReference>
<evidence type="ECO:0000313" key="5">
    <source>
        <dbReference type="EMBL" id="MDN4188253.1"/>
    </source>
</evidence>
<organism evidence="5 6">
    <name type="scientific">Bifidobacterium breve</name>
    <dbReference type="NCBI Taxonomy" id="1685"/>
    <lineage>
        <taxon>Bacteria</taxon>
        <taxon>Bacillati</taxon>
        <taxon>Actinomycetota</taxon>
        <taxon>Actinomycetes</taxon>
        <taxon>Bifidobacteriales</taxon>
        <taxon>Bifidobacteriaceae</taxon>
        <taxon>Bifidobacterium</taxon>
    </lineage>
</organism>
<evidence type="ECO:0000313" key="6">
    <source>
        <dbReference type="Proteomes" id="UP001169990"/>
    </source>
</evidence>
<reference evidence="5" key="1">
    <citation type="submission" date="2018-05" db="EMBL/GenBank/DDBJ databases">
        <authorList>
            <person name="Kondepudi K.K."/>
            <person name="Singh S."/>
            <person name="Chaudhry V."/>
            <person name="Mantri S."/>
            <person name="Bhadada S."/>
            <person name="Bishnoi M."/>
            <person name="Kaur J."/>
            <person name="Sharma S."/>
            <person name="Bhatia R."/>
        </authorList>
    </citation>
    <scope>NUCLEOTIDE SEQUENCE</scope>
    <source>
        <strain evidence="5">Bif11</strain>
    </source>
</reference>
<dbReference type="InterPro" id="IPR014710">
    <property type="entry name" value="RmlC-like_jellyroll"/>
</dbReference>
<dbReference type="PRINTS" id="PR00032">
    <property type="entry name" value="HTHARAC"/>
</dbReference>
<dbReference type="AlphaFoldDB" id="A0AAW7LMJ0"/>
<dbReference type="InterPro" id="IPR037923">
    <property type="entry name" value="HTH-like"/>
</dbReference>
<dbReference type="PANTHER" id="PTHR43280">
    <property type="entry name" value="ARAC-FAMILY TRANSCRIPTIONAL REGULATOR"/>
    <property type="match status" value="1"/>
</dbReference>
<evidence type="ECO:0000256" key="2">
    <source>
        <dbReference type="ARBA" id="ARBA00023125"/>
    </source>
</evidence>
<evidence type="ECO:0000256" key="3">
    <source>
        <dbReference type="ARBA" id="ARBA00023163"/>
    </source>
</evidence>
<sequence length="306" mass="35381">MHHSTDSDIIDKHGKELIPTHDHGIFEKVEIHGAAPSLIIQHTRPGSKIVKSHWHPELEINTAFEGSSRFFINGRVEDVTPQHIVLVNSREVHSSIPHFATDGFAITGITLQISYSFLKSLIPNFDTCYFVLTEEANTKIQSLILALNEWYEQEDTPFLSVLVLRQICEIVYILLTQCCQERDRAKDSTSQESFRKLEGILAYIHDHYSEPLNTAQMAQQFFFSKEYFCRFFKKYTGVTFSQYLAKYRVLQAEQPLAQTSKKISEIALETGFADAGSFIQCFRKYYGCTPRNYRKEIIQNPFFRKD</sequence>
<dbReference type="RefSeq" id="WP_301004566.1">
    <property type="nucleotide sequence ID" value="NZ_QELD01000013.1"/>
</dbReference>
<dbReference type="SUPFAM" id="SSF46689">
    <property type="entry name" value="Homeodomain-like"/>
    <property type="match status" value="2"/>
</dbReference>